<feature type="domain" description="Cadherin" evidence="15">
    <location>
        <begin position="275"/>
        <end position="378"/>
    </location>
</feature>
<dbReference type="InterPro" id="IPR015919">
    <property type="entry name" value="Cadherin-like_sf"/>
</dbReference>
<feature type="domain" description="Cadherin" evidence="15">
    <location>
        <begin position="735"/>
        <end position="844"/>
    </location>
</feature>
<dbReference type="Pfam" id="PF00028">
    <property type="entry name" value="Cadherin"/>
    <property type="match status" value="8"/>
</dbReference>
<dbReference type="FunFam" id="2.60.40.60:FF:000123">
    <property type="entry name" value="Protocadherin beta 4"/>
    <property type="match status" value="1"/>
</dbReference>
<evidence type="ECO:0000256" key="8">
    <source>
        <dbReference type="ARBA" id="ARBA00022837"/>
    </source>
</evidence>
<evidence type="ECO:0000256" key="7">
    <source>
        <dbReference type="ARBA" id="ARBA00022737"/>
    </source>
</evidence>
<protein>
    <submittedName>
        <fullName evidence="17">Cadherin-5</fullName>
    </submittedName>
</protein>
<dbReference type="FunFam" id="2.60.40.60:FF:000015">
    <property type="entry name" value="FAT atypical cadherin 1"/>
    <property type="match status" value="1"/>
</dbReference>
<evidence type="ECO:0000256" key="5">
    <source>
        <dbReference type="ARBA" id="ARBA00022723"/>
    </source>
</evidence>
<evidence type="ECO:0000256" key="10">
    <source>
        <dbReference type="ARBA" id="ARBA00022989"/>
    </source>
</evidence>
<evidence type="ECO:0000256" key="12">
    <source>
        <dbReference type="ARBA" id="ARBA00023157"/>
    </source>
</evidence>
<dbReference type="CDD" id="cd11304">
    <property type="entry name" value="Cadherin_repeat"/>
    <property type="match status" value="12"/>
</dbReference>
<feature type="domain" description="Cadherin" evidence="15">
    <location>
        <begin position="1067"/>
        <end position="1175"/>
    </location>
</feature>
<evidence type="ECO:0000256" key="3">
    <source>
        <dbReference type="ARBA" id="ARBA00022536"/>
    </source>
</evidence>
<name>A0A0N5ALU9_9BILA</name>
<dbReference type="InterPro" id="IPR039808">
    <property type="entry name" value="Cadherin"/>
</dbReference>
<feature type="domain" description="Cadherin" evidence="15">
    <location>
        <begin position="43"/>
        <end position="148"/>
    </location>
</feature>
<keyword evidence="7" id="KW-0677">Repeat</keyword>
<dbReference type="GO" id="GO:0016342">
    <property type="term" value="C:catenin complex"/>
    <property type="evidence" value="ECO:0007669"/>
    <property type="project" value="TreeGrafter"/>
</dbReference>
<organism evidence="16 17">
    <name type="scientific">Syphacia muris</name>
    <dbReference type="NCBI Taxonomy" id="451379"/>
    <lineage>
        <taxon>Eukaryota</taxon>
        <taxon>Metazoa</taxon>
        <taxon>Ecdysozoa</taxon>
        <taxon>Nematoda</taxon>
        <taxon>Chromadorea</taxon>
        <taxon>Rhabditida</taxon>
        <taxon>Spirurina</taxon>
        <taxon>Oxyuridomorpha</taxon>
        <taxon>Oxyuroidea</taxon>
        <taxon>Oxyuridae</taxon>
        <taxon>Syphacia</taxon>
    </lineage>
</organism>
<feature type="domain" description="Cadherin" evidence="15">
    <location>
        <begin position="380"/>
        <end position="496"/>
    </location>
</feature>
<dbReference type="PANTHER" id="PTHR24027:SF438">
    <property type="entry name" value="CADHERIN 23"/>
    <property type="match status" value="1"/>
</dbReference>
<dbReference type="GO" id="GO:0045296">
    <property type="term" value="F:cadherin binding"/>
    <property type="evidence" value="ECO:0007669"/>
    <property type="project" value="TreeGrafter"/>
</dbReference>
<feature type="domain" description="Cadherin" evidence="15">
    <location>
        <begin position="1175"/>
        <end position="1289"/>
    </location>
</feature>
<dbReference type="GO" id="GO:0016477">
    <property type="term" value="P:cell migration"/>
    <property type="evidence" value="ECO:0007669"/>
    <property type="project" value="TreeGrafter"/>
</dbReference>
<keyword evidence="16" id="KW-1185">Reference proteome</keyword>
<feature type="domain" description="Cadherin" evidence="15">
    <location>
        <begin position="520"/>
        <end position="610"/>
    </location>
</feature>
<dbReference type="FunFam" id="2.60.40.60:FF:000092">
    <property type="entry name" value="Protocadherin 8"/>
    <property type="match status" value="1"/>
</dbReference>
<keyword evidence="11" id="KW-0472">Membrane</keyword>
<dbReference type="Gene3D" id="2.60.40.60">
    <property type="entry name" value="Cadherins"/>
    <property type="match status" value="12"/>
</dbReference>
<keyword evidence="9" id="KW-0130">Cell adhesion</keyword>
<comment type="subcellular location">
    <subcellularLocation>
        <location evidence="1">Cell membrane</location>
        <topology evidence="1">Single-pass type I membrane protein</topology>
    </subcellularLocation>
</comment>
<dbReference type="PANTHER" id="PTHR24027">
    <property type="entry name" value="CADHERIN-23"/>
    <property type="match status" value="1"/>
</dbReference>
<feature type="domain" description="Cadherin" evidence="15">
    <location>
        <begin position="1290"/>
        <end position="1362"/>
    </location>
</feature>
<feature type="domain" description="Cadherin" evidence="15">
    <location>
        <begin position="845"/>
        <end position="966"/>
    </location>
</feature>
<evidence type="ECO:0000313" key="17">
    <source>
        <dbReference type="WBParaSite" id="SMUV_0000552801-mRNA-1"/>
    </source>
</evidence>
<dbReference type="Proteomes" id="UP000046393">
    <property type="component" value="Unplaced"/>
</dbReference>
<dbReference type="WBParaSite" id="SMUV_0000552801-mRNA-1">
    <property type="protein sequence ID" value="SMUV_0000552801-mRNA-1"/>
    <property type="gene ID" value="SMUV_0000552801"/>
</dbReference>
<dbReference type="SMART" id="SM00112">
    <property type="entry name" value="CA"/>
    <property type="match status" value="11"/>
</dbReference>
<dbReference type="SUPFAM" id="SSF49313">
    <property type="entry name" value="Cadherin-like"/>
    <property type="match status" value="12"/>
</dbReference>
<dbReference type="PRINTS" id="PR00205">
    <property type="entry name" value="CADHERIN"/>
</dbReference>
<feature type="domain" description="Cadherin" evidence="15">
    <location>
        <begin position="967"/>
        <end position="1066"/>
    </location>
</feature>
<keyword evidence="12" id="KW-1015">Disulfide bond</keyword>
<dbReference type="GO" id="GO:0008013">
    <property type="term" value="F:beta-catenin binding"/>
    <property type="evidence" value="ECO:0007669"/>
    <property type="project" value="TreeGrafter"/>
</dbReference>
<dbReference type="InterPro" id="IPR002126">
    <property type="entry name" value="Cadherin-like_dom"/>
</dbReference>
<evidence type="ECO:0000256" key="13">
    <source>
        <dbReference type="ARBA" id="ARBA00023180"/>
    </source>
</evidence>
<evidence type="ECO:0000256" key="6">
    <source>
        <dbReference type="ARBA" id="ARBA00022729"/>
    </source>
</evidence>
<dbReference type="PROSITE" id="PS50268">
    <property type="entry name" value="CADHERIN_2"/>
    <property type="match status" value="12"/>
</dbReference>
<dbReference type="InterPro" id="IPR020894">
    <property type="entry name" value="Cadherin_CS"/>
</dbReference>
<evidence type="ECO:0000259" key="15">
    <source>
        <dbReference type="PROSITE" id="PS50268"/>
    </source>
</evidence>
<keyword evidence="13" id="KW-0325">Glycoprotein</keyword>
<proteinExistence type="predicted"/>
<keyword evidence="2" id="KW-1003">Cell membrane</keyword>
<feature type="domain" description="Cadherin" evidence="15">
    <location>
        <begin position="149"/>
        <end position="274"/>
    </location>
</feature>
<keyword evidence="10" id="KW-1133">Transmembrane helix</keyword>
<reference evidence="17" key="1">
    <citation type="submission" date="2017-02" db="UniProtKB">
        <authorList>
            <consortium name="WormBaseParasite"/>
        </authorList>
    </citation>
    <scope>IDENTIFICATION</scope>
</reference>
<dbReference type="GO" id="GO:0005509">
    <property type="term" value="F:calcium ion binding"/>
    <property type="evidence" value="ECO:0007669"/>
    <property type="project" value="UniProtKB-UniRule"/>
</dbReference>
<dbReference type="STRING" id="451379.A0A0N5ALU9"/>
<keyword evidence="4" id="KW-0812">Transmembrane</keyword>
<accession>A0A0N5ALU9</accession>
<sequence length="1362" mass="154631">MQLIQYNKVLWRQYEIDSLNTRRFQKIKITVKDVDEPPKFKNGPKPYLSTIPYVVPLGHKVYQFIARDEEGFGDDKVEYRLINSEPPGTFVVDSLSGMVKSAQRSYKQGEIYRVYVQAYDRTPTDLTKQQHSEVAVLEIYAGDRAPQFLKQKYLVEIAENAKLGDRLCLFKSTLCYKVVDVRANSFESVDGRRGKGRISYTMYVSSEDDANEPSQYFSIDSRTGDIILIKALDYDDPTQMKVHRLTVIAKEDGNQSSVPVEIRVTDVNDNTPVFTQPLYTITIKEDFPTNRTILTVRADDKDSGENSRIFYGIDDNNFVINEHGEISAKHRLDADQKRERFYIYRFNVTVKDNGNPPLKSHAVVQIRTENTNDEKPYFIPTNAYTAFVAEDAQGGTPVIQVQALDPDRDQVFYWFLAENGVRVNTTEFFEIDKDTGVIKLRGSASPEDLKHGLLPHNLTVLAVDDGSCCHENSNLHETPATVSIYISDVNNHRPEFRDCKSYSQNATIVEGDYKADRPVIIKVTATDEDSSLNGEIVYSLYYPQSESRKPFTIDATTGELRPSPYVRFDREERPVEEVTVKATDKGKRPLIGFCQFTVQVKDVNDNSPQFDRASYEASISRTASIGQPVLTVFADDHDSPPNARITYSLVPDPSEDFKHRRDIDYFKVAFPNSGEITLRKPVPPTVEYFIINVVASDNGIPPLNSSVQVTVKVYERQQYAPQWQKSKTCKDRVVVDENIAEFSMLFKCRAVAGDGSHHSISYRIAKAVDRGISVEKYFRVLGETKMNGDIPEDWFVLRTIEPLDYEKQSNYTITVTAMDVESKVTSDKQFHVILNDKNDNVPQFTVDLFTGSVEEEQTVEEYMIKHNNQPIITVTAVDADSPGPQSEVWYRIIGSSEIQRLFRIEENTGKIFPKAVYDREKNDSFVFNVEARDNSLSSLRDVDGFNHDTVKVQIFVADVNDNPPYFEKSYYEGKVAENVEIGQDIITLKAYDLDISNLKYDLYGLNGERIPFGVRTDTGVIFVKEPLDYEKEQVYYMKAFVTDGKHNTTTKVTIHVEDVNDNAPEFEHSLYETTIFEEDKNVPRVLFHVQAIDRDRDKASQKIVYRLEGQGVNEHFRIGATSGKIEVISPLDRDSSGIPVWRFIVQAIDDGGKGLIGYADVKVNLKDVNDNTPTFPNDLYGEIRENREPGNEGVYVMTVTATDNDDPATDNAKLEYGISVNKAIGNKEVFRIDKNSGKIYAMVKLDREKLSEKQFTIEVRATDRGRPPLEGTANVTIRVLDVNDNPPRFLKQFYRGSVPETAPIGTAVMSVAAVDVDDEADNNIFEYSLLEDHEFFYINTENETSGNNVGVIRVKKPFQSDE</sequence>
<keyword evidence="6" id="KW-0732">Signal</keyword>
<dbReference type="FunFam" id="2.60.40.60:FF:000024">
    <property type="entry name" value="FAT atypical cadherin 3"/>
    <property type="match status" value="1"/>
</dbReference>
<keyword evidence="3" id="KW-0245">EGF-like domain</keyword>
<evidence type="ECO:0000313" key="16">
    <source>
        <dbReference type="Proteomes" id="UP000046393"/>
    </source>
</evidence>
<keyword evidence="5" id="KW-0479">Metal-binding</keyword>
<dbReference type="GO" id="GO:0007156">
    <property type="term" value="P:homophilic cell adhesion via plasma membrane adhesion molecules"/>
    <property type="evidence" value="ECO:0007669"/>
    <property type="project" value="InterPro"/>
</dbReference>
<evidence type="ECO:0000256" key="2">
    <source>
        <dbReference type="ARBA" id="ARBA00022475"/>
    </source>
</evidence>
<evidence type="ECO:0000256" key="11">
    <source>
        <dbReference type="ARBA" id="ARBA00023136"/>
    </source>
</evidence>
<evidence type="ECO:0000256" key="1">
    <source>
        <dbReference type="ARBA" id="ARBA00004251"/>
    </source>
</evidence>
<evidence type="ECO:0000256" key="4">
    <source>
        <dbReference type="ARBA" id="ARBA00022692"/>
    </source>
</evidence>
<keyword evidence="8 14" id="KW-0106">Calcium</keyword>
<dbReference type="PROSITE" id="PS00232">
    <property type="entry name" value="CADHERIN_1"/>
    <property type="match status" value="5"/>
</dbReference>
<evidence type="ECO:0000256" key="9">
    <source>
        <dbReference type="ARBA" id="ARBA00022889"/>
    </source>
</evidence>
<feature type="domain" description="Cadherin" evidence="15">
    <location>
        <begin position="611"/>
        <end position="723"/>
    </location>
</feature>
<evidence type="ECO:0000256" key="14">
    <source>
        <dbReference type="PROSITE-ProRule" id="PRU00043"/>
    </source>
</evidence>